<reference evidence="4 5" key="2">
    <citation type="journal article" date="2010" name="J. Bacteriol.">
        <title>Complete genome sequence of Beijerinckia indica subsp. indica.</title>
        <authorList>
            <person name="Tamas I."/>
            <person name="Dedysh S.N."/>
            <person name="Liesack W."/>
            <person name="Stott M.B."/>
            <person name="Alam M."/>
            <person name="Murrell J.C."/>
            <person name="Dunfield P.F."/>
        </authorList>
    </citation>
    <scope>NUCLEOTIDE SEQUENCE [LARGE SCALE GENOMIC DNA]</scope>
    <source>
        <strain evidence="5">ATCC 9039 / DSM 1715 / NCIMB 8712</strain>
    </source>
</reference>
<keyword evidence="5" id="KW-1185">Reference proteome</keyword>
<feature type="region of interest" description="Disordered" evidence="3">
    <location>
        <begin position="96"/>
        <end position="129"/>
    </location>
</feature>
<dbReference type="KEGG" id="bid:Bind_3165"/>
<evidence type="ECO:0000313" key="4">
    <source>
        <dbReference type="EMBL" id="ACB96726.1"/>
    </source>
</evidence>
<dbReference type="EMBL" id="CP001016">
    <property type="protein sequence ID" value="ACB96726.1"/>
    <property type="molecule type" value="Genomic_DNA"/>
</dbReference>
<feature type="compositionally biased region" description="Basic and acidic residues" evidence="3">
    <location>
        <begin position="118"/>
        <end position="129"/>
    </location>
</feature>
<dbReference type="OrthoDB" id="8453953at2"/>
<reference evidence="5" key="1">
    <citation type="submission" date="2008-03" db="EMBL/GenBank/DDBJ databases">
        <title>Complete sequence of chromosome of Beijerinckia indica subsp. indica ATCC 9039.</title>
        <authorList>
            <consortium name="US DOE Joint Genome Institute"/>
            <person name="Copeland A."/>
            <person name="Lucas S."/>
            <person name="Lapidus A."/>
            <person name="Glavina del Rio T."/>
            <person name="Dalin E."/>
            <person name="Tice H."/>
            <person name="Bruce D."/>
            <person name="Goodwin L."/>
            <person name="Pitluck S."/>
            <person name="LaButti K."/>
            <person name="Schmutz J."/>
            <person name="Larimer F."/>
            <person name="Land M."/>
            <person name="Hauser L."/>
            <person name="Kyrpides N."/>
            <person name="Mikhailova N."/>
            <person name="Dunfield P.F."/>
            <person name="Dedysh S.N."/>
            <person name="Liesack W."/>
            <person name="Saw J.H."/>
            <person name="Alam M."/>
            <person name="Chen Y."/>
            <person name="Murrell J.C."/>
            <person name="Richardson P."/>
        </authorList>
    </citation>
    <scope>NUCLEOTIDE SEQUENCE [LARGE SCALE GENOMIC DNA]</scope>
    <source>
        <strain evidence="5">ATCC 9039 / DSM 1715 / NCIMB 8712</strain>
    </source>
</reference>
<proteinExistence type="predicted"/>
<protein>
    <submittedName>
        <fullName evidence="4">Single-strand binding protein/Primosomal replication protein n</fullName>
    </submittedName>
</protein>
<sequence length="129" mass="14550">MSAVVLVSGTLFRAPERKTSKAGRSYVSTTLREREGTEARFWQVTAFSDHVIEEFLRLSEGDAIAVQGQFRAELYDSTNGPRISLSVVADHVLVLNQPKKKREPKPPDRKNSQPVRYGDPRPFDDDVSF</sequence>
<dbReference type="SUPFAM" id="SSF50249">
    <property type="entry name" value="Nucleic acid-binding proteins"/>
    <property type="match status" value="1"/>
</dbReference>
<dbReference type="RefSeq" id="WP_012386074.1">
    <property type="nucleotide sequence ID" value="NC_010581.1"/>
</dbReference>
<evidence type="ECO:0000256" key="2">
    <source>
        <dbReference type="PROSITE-ProRule" id="PRU00252"/>
    </source>
</evidence>
<dbReference type="InterPro" id="IPR012340">
    <property type="entry name" value="NA-bd_OB-fold"/>
</dbReference>
<dbReference type="Pfam" id="PF00436">
    <property type="entry name" value="SSB"/>
    <property type="match status" value="1"/>
</dbReference>
<evidence type="ECO:0000313" key="5">
    <source>
        <dbReference type="Proteomes" id="UP000001695"/>
    </source>
</evidence>
<dbReference type="STRING" id="395963.Bind_3165"/>
<dbReference type="Gene3D" id="2.40.50.140">
    <property type="entry name" value="Nucleic acid-binding proteins"/>
    <property type="match status" value="1"/>
</dbReference>
<dbReference type="GO" id="GO:0003697">
    <property type="term" value="F:single-stranded DNA binding"/>
    <property type="evidence" value="ECO:0007669"/>
    <property type="project" value="InterPro"/>
</dbReference>
<organism evidence="4 5">
    <name type="scientific">Beijerinckia indica subsp. indica (strain ATCC 9039 / DSM 1715 / NCIMB 8712)</name>
    <dbReference type="NCBI Taxonomy" id="395963"/>
    <lineage>
        <taxon>Bacteria</taxon>
        <taxon>Pseudomonadati</taxon>
        <taxon>Pseudomonadota</taxon>
        <taxon>Alphaproteobacteria</taxon>
        <taxon>Hyphomicrobiales</taxon>
        <taxon>Beijerinckiaceae</taxon>
        <taxon>Beijerinckia</taxon>
    </lineage>
</organism>
<dbReference type="Proteomes" id="UP000001695">
    <property type="component" value="Chromosome"/>
</dbReference>
<dbReference type="AlphaFoldDB" id="B2ICC9"/>
<accession>B2ICC9</accession>
<name>B2ICC9_BEII9</name>
<keyword evidence="1 2" id="KW-0238">DNA-binding</keyword>
<gene>
    <name evidence="4" type="ordered locus">Bind_3165</name>
</gene>
<dbReference type="eggNOG" id="COG0629">
    <property type="taxonomic scope" value="Bacteria"/>
</dbReference>
<dbReference type="InterPro" id="IPR000424">
    <property type="entry name" value="Primosome_PriB/ssb"/>
</dbReference>
<dbReference type="PROSITE" id="PS50935">
    <property type="entry name" value="SSB"/>
    <property type="match status" value="1"/>
</dbReference>
<evidence type="ECO:0000256" key="3">
    <source>
        <dbReference type="SAM" id="MobiDB-lite"/>
    </source>
</evidence>
<dbReference type="HOGENOM" id="CLU_1944510_0_0_5"/>
<evidence type="ECO:0000256" key="1">
    <source>
        <dbReference type="ARBA" id="ARBA00023125"/>
    </source>
</evidence>